<dbReference type="EMBL" id="JAJA02000001">
    <property type="protein sequence ID" value="KWS05480.1"/>
    <property type="molecule type" value="Genomic_DNA"/>
</dbReference>
<name>A0A120AH23_9GAMM</name>
<comment type="caution">
    <text evidence="1">The sequence shown here is derived from an EMBL/GenBank/DDBJ whole genome shotgun (WGS) entry which is preliminary data.</text>
</comment>
<dbReference type="AlphaFoldDB" id="A0A120AH23"/>
<evidence type="ECO:0000313" key="2">
    <source>
        <dbReference type="Proteomes" id="UP000023435"/>
    </source>
</evidence>
<dbReference type="OrthoDB" id="6026532at2"/>
<dbReference type="RefSeq" id="WP_036114221.1">
    <property type="nucleotide sequence ID" value="NZ_JAJA02000001.1"/>
</dbReference>
<sequence length="132" mass="14720">MQKILLLIVLAAAAVFAYLQWFAKPAYSIPTIEHNPIPKREFYLLWRETALTLCDGNEPGPTTLTPPKCREYVTNKHERCVAQVGAQTPPTISSKAESKRLARPYLDCVIPGHFCNGVEVRTPGEALRHCSS</sequence>
<evidence type="ECO:0000313" key="1">
    <source>
        <dbReference type="EMBL" id="KWS05480.1"/>
    </source>
</evidence>
<accession>A0A120AH23</accession>
<organism evidence="1 2">
    <name type="scientific">Lysobacter capsici AZ78</name>
    <dbReference type="NCBI Taxonomy" id="1444315"/>
    <lineage>
        <taxon>Bacteria</taxon>
        <taxon>Pseudomonadati</taxon>
        <taxon>Pseudomonadota</taxon>
        <taxon>Gammaproteobacteria</taxon>
        <taxon>Lysobacterales</taxon>
        <taxon>Lysobacteraceae</taxon>
        <taxon>Lysobacter</taxon>
    </lineage>
</organism>
<keyword evidence="2" id="KW-1185">Reference proteome</keyword>
<protein>
    <submittedName>
        <fullName evidence="1">Uncharacterized protein</fullName>
    </submittedName>
</protein>
<proteinExistence type="predicted"/>
<reference evidence="1 2" key="1">
    <citation type="journal article" date="2014" name="Genome Announc.">
        <title>Draft Genome Sequence of Lysobacter capsici AZ78, a Bacterium Antagonistic to Plant-Pathogenic Oomycetes.</title>
        <authorList>
            <person name="Puopolo G."/>
            <person name="Sonego P."/>
            <person name="Engelen K."/>
            <person name="Pertot I."/>
        </authorList>
    </citation>
    <scope>NUCLEOTIDE SEQUENCE [LARGE SCALE GENOMIC DNA]</scope>
    <source>
        <strain evidence="1 2">AZ78</strain>
    </source>
</reference>
<gene>
    <name evidence="1" type="ORF">AZ78_3032</name>
</gene>
<dbReference type="Proteomes" id="UP000023435">
    <property type="component" value="Unassembled WGS sequence"/>
</dbReference>